<name>A0A0F9M6C4_9ZZZZ</name>
<keyword evidence="1" id="KW-1133">Transmembrane helix</keyword>
<accession>A0A0F9M6C4</accession>
<protein>
    <submittedName>
        <fullName evidence="2">Uncharacterized protein</fullName>
    </submittedName>
</protein>
<dbReference type="AlphaFoldDB" id="A0A0F9M6C4"/>
<feature type="transmembrane region" description="Helical" evidence="1">
    <location>
        <begin position="136"/>
        <end position="157"/>
    </location>
</feature>
<sequence length="160" mass="17082">MASYRLIFGIIVGTILSFFTAFFFNMMSIINNIELYAGDSLARTITLLTGANFNFDMISFFLGSPSIIGFFAPEILAWLFIGYISGSIAKGLKRGIITGIVVVVLVLLIWIVSSIFSGVDLMALFQAQLIETLGGIISGLAGAFLGGLIGGAISGPYEEF</sequence>
<gene>
    <name evidence="2" type="ORF">LCGC14_1112200</name>
</gene>
<keyword evidence="1" id="KW-0812">Transmembrane</keyword>
<organism evidence="2">
    <name type="scientific">marine sediment metagenome</name>
    <dbReference type="NCBI Taxonomy" id="412755"/>
    <lineage>
        <taxon>unclassified sequences</taxon>
        <taxon>metagenomes</taxon>
        <taxon>ecological metagenomes</taxon>
    </lineage>
</organism>
<evidence type="ECO:0000313" key="2">
    <source>
        <dbReference type="EMBL" id="KKN02990.1"/>
    </source>
</evidence>
<feature type="transmembrane region" description="Helical" evidence="1">
    <location>
        <begin position="96"/>
        <end position="116"/>
    </location>
</feature>
<proteinExistence type="predicted"/>
<comment type="caution">
    <text evidence="2">The sequence shown here is derived from an EMBL/GenBank/DDBJ whole genome shotgun (WGS) entry which is preliminary data.</text>
</comment>
<dbReference type="EMBL" id="LAZR01005084">
    <property type="protein sequence ID" value="KKN02990.1"/>
    <property type="molecule type" value="Genomic_DNA"/>
</dbReference>
<evidence type="ECO:0000256" key="1">
    <source>
        <dbReference type="SAM" id="Phobius"/>
    </source>
</evidence>
<keyword evidence="1" id="KW-0472">Membrane</keyword>
<reference evidence="2" key="1">
    <citation type="journal article" date="2015" name="Nature">
        <title>Complex archaea that bridge the gap between prokaryotes and eukaryotes.</title>
        <authorList>
            <person name="Spang A."/>
            <person name="Saw J.H."/>
            <person name="Jorgensen S.L."/>
            <person name="Zaremba-Niedzwiedzka K."/>
            <person name="Martijn J."/>
            <person name="Lind A.E."/>
            <person name="van Eijk R."/>
            <person name="Schleper C."/>
            <person name="Guy L."/>
            <person name="Ettema T.J."/>
        </authorList>
    </citation>
    <scope>NUCLEOTIDE SEQUENCE</scope>
</reference>
<feature type="transmembrane region" description="Helical" evidence="1">
    <location>
        <begin position="67"/>
        <end position="84"/>
    </location>
</feature>
<feature type="transmembrane region" description="Helical" evidence="1">
    <location>
        <begin position="6"/>
        <end position="29"/>
    </location>
</feature>